<sequence>MLISSLCIITSTSYTKRVLAKQVITMDKVADFMAITGAENGELANQFIDMAGGDLETAISLFFEHGGNSQLGAATQGDDDLAQRLQNEAYGGGTSGNGDDYVRPPDQARHETLAETHVFPGTFGGYGGSYQHLRGTRDMFDDSRPSGVFNQRLDDDMSDSTSSSSNSDQDDSDDDGLQELVEEPVVELDEDGNVREYTRMVPRPRTLSKEERLARLFRPPFDMISKRDLDSARSKAKKRSKWIMINVQDSGVFQCQALNRDLWSSKDVKKVVKPNFVFLQYQFDSRNAEPYINFYGLRSKDDLPHIAILDPLTGERLKQWNRTVPKAESFIDEIEDFLTKFSLDPKAANPTIKEPTPEPDPTTLTEEQQMELAIKQSLGASAEQPIDVEEQESTQEVLKPSQEQSTEFQPQEHDLFSTIQAVPHEEPPNKPGVTTRIQVRTGDGGRMVRRFNVEDSVRTIYEVIKSHMEGFDREKFTLGSHQREDLIDKLDMTIQDAGLKNSSLLLEKIEDEE</sequence>
<protein>
    <recommendedName>
        <fullName evidence="2">UBX domain-containing protein</fullName>
    </recommendedName>
</protein>
<dbReference type="Gene3D" id="1.10.8.10">
    <property type="entry name" value="DNA helicase RuvA subunit, C-terminal domain"/>
    <property type="match status" value="1"/>
</dbReference>
<dbReference type="GO" id="GO:0005634">
    <property type="term" value="C:nucleus"/>
    <property type="evidence" value="ECO:0007669"/>
    <property type="project" value="TreeGrafter"/>
</dbReference>
<dbReference type="EMBL" id="BDGX01000037">
    <property type="protein sequence ID" value="GAV53940.1"/>
    <property type="molecule type" value="Genomic_DNA"/>
</dbReference>
<dbReference type="GO" id="GO:0043130">
    <property type="term" value="F:ubiquitin binding"/>
    <property type="evidence" value="ECO:0007669"/>
    <property type="project" value="TreeGrafter"/>
</dbReference>
<evidence type="ECO:0000313" key="3">
    <source>
        <dbReference type="EMBL" id="GAV53940.1"/>
    </source>
</evidence>
<comment type="caution">
    <text evidence="3">The sequence shown here is derived from an EMBL/GenBank/DDBJ whole genome shotgun (WGS) entry which is preliminary data.</text>
</comment>
<evidence type="ECO:0000256" key="1">
    <source>
        <dbReference type="SAM" id="MobiDB-lite"/>
    </source>
</evidence>
<dbReference type="InterPro" id="IPR036249">
    <property type="entry name" value="Thioredoxin-like_sf"/>
</dbReference>
<evidence type="ECO:0000259" key="2">
    <source>
        <dbReference type="PROSITE" id="PS50033"/>
    </source>
</evidence>
<dbReference type="Pfam" id="PF13899">
    <property type="entry name" value="Thioredoxin_7"/>
    <property type="match status" value="1"/>
</dbReference>
<dbReference type="SUPFAM" id="SSF54236">
    <property type="entry name" value="Ubiquitin-like"/>
    <property type="match status" value="1"/>
</dbReference>
<organism evidence="3 4">
    <name type="scientific">Zygosaccharomyces rouxii</name>
    <dbReference type="NCBI Taxonomy" id="4956"/>
    <lineage>
        <taxon>Eukaryota</taxon>
        <taxon>Fungi</taxon>
        <taxon>Dikarya</taxon>
        <taxon>Ascomycota</taxon>
        <taxon>Saccharomycotina</taxon>
        <taxon>Saccharomycetes</taxon>
        <taxon>Saccharomycetales</taxon>
        <taxon>Saccharomycetaceae</taxon>
        <taxon>Zygosaccharomyces</taxon>
    </lineage>
</organism>
<dbReference type="PANTHER" id="PTHR23322:SF6">
    <property type="entry name" value="UBX DOMAIN-CONTAINING PROTEIN 7"/>
    <property type="match status" value="1"/>
</dbReference>
<dbReference type="Gene3D" id="3.10.20.90">
    <property type="entry name" value="Phosphatidylinositol 3-kinase Catalytic Subunit, Chain A, domain 1"/>
    <property type="match status" value="1"/>
</dbReference>
<dbReference type="CDD" id="cd14346">
    <property type="entry name" value="UBA_Ubx5_like"/>
    <property type="match status" value="1"/>
</dbReference>
<feature type="region of interest" description="Disordered" evidence="1">
    <location>
        <begin position="345"/>
        <end position="364"/>
    </location>
</feature>
<dbReference type="Gene3D" id="3.40.30.10">
    <property type="entry name" value="Glutaredoxin"/>
    <property type="match status" value="1"/>
</dbReference>
<feature type="region of interest" description="Disordered" evidence="1">
    <location>
        <begin position="136"/>
        <end position="175"/>
    </location>
</feature>
<dbReference type="PROSITE" id="PS50033">
    <property type="entry name" value="UBX"/>
    <property type="match status" value="1"/>
</dbReference>
<dbReference type="SMART" id="SM00166">
    <property type="entry name" value="UBX"/>
    <property type="match status" value="1"/>
</dbReference>
<dbReference type="AlphaFoldDB" id="A0A1Q3AE61"/>
<evidence type="ECO:0000313" key="4">
    <source>
        <dbReference type="Proteomes" id="UP000187013"/>
    </source>
</evidence>
<feature type="domain" description="UBX" evidence="2">
    <location>
        <begin position="430"/>
        <end position="507"/>
    </location>
</feature>
<dbReference type="InterPro" id="IPR029071">
    <property type="entry name" value="Ubiquitin-like_domsf"/>
</dbReference>
<dbReference type="SUPFAM" id="SSF46934">
    <property type="entry name" value="UBA-like"/>
    <property type="match status" value="1"/>
</dbReference>
<dbReference type="InterPro" id="IPR001012">
    <property type="entry name" value="UBX_dom"/>
</dbReference>
<gene>
    <name evidence="3" type="ORF">ZYGR_0AK04420</name>
</gene>
<accession>A0A1Q3AE61</accession>
<name>A0A1Q3AE61_ZYGRO</name>
<dbReference type="CDD" id="cd02958">
    <property type="entry name" value="UAS"/>
    <property type="match status" value="1"/>
</dbReference>
<dbReference type="GO" id="GO:0043161">
    <property type="term" value="P:proteasome-mediated ubiquitin-dependent protein catabolic process"/>
    <property type="evidence" value="ECO:0007669"/>
    <property type="project" value="TreeGrafter"/>
</dbReference>
<dbReference type="SUPFAM" id="SSF52833">
    <property type="entry name" value="Thioredoxin-like"/>
    <property type="match status" value="1"/>
</dbReference>
<dbReference type="InterPro" id="IPR006577">
    <property type="entry name" value="UAS"/>
</dbReference>
<dbReference type="InterPro" id="IPR050730">
    <property type="entry name" value="UBX_domain-protein"/>
</dbReference>
<dbReference type="Pfam" id="PF00789">
    <property type="entry name" value="UBX"/>
    <property type="match status" value="1"/>
</dbReference>
<dbReference type="SMART" id="SM00594">
    <property type="entry name" value="UAS"/>
    <property type="match status" value="1"/>
</dbReference>
<dbReference type="Pfam" id="PF14555">
    <property type="entry name" value="UBA_4"/>
    <property type="match status" value="1"/>
</dbReference>
<dbReference type="PANTHER" id="PTHR23322">
    <property type="entry name" value="FAS-ASSOCIATED PROTEIN"/>
    <property type="match status" value="1"/>
</dbReference>
<dbReference type="CDD" id="cd01767">
    <property type="entry name" value="UBX"/>
    <property type="match status" value="1"/>
</dbReference>
<feature type="region of interest" description="Disordered" evidence="1">
    <location>
        <begin position="379"/>
        <end position="410"/>
    </location>
</feature>
<reference evidence="3 4" key="1">
    <citation type="submission" date="2016-08" db="EMBL/GenBank/DDBJ databases">
        <title>Draft genome sequence of allopolyploid Zygosaccharomyces rouxii.</title>
        <authorList>
            <person name="Watanabe J."/>
            <person name="Uehara K."/>
            <person name="Mogi Y."/>
            <person name="Tsukioka Y."/>
        </authorList>
    </citation>
    <scope>NUCLEOTIDE SEQUENCE [LARGE SCALE GENOMIC DNA]</scope>
    <source>
        <strain evidence="3 4">NBRC 110957</strain>
    </source>
</reference>
<dbReference type="Proteomes" id="UP000187013">
    <property type="component" value="Unassembled WGS sequence"/>
</dbReference>
<dbReference type="InterPro" id="IPR009060">
    <property type="entry name" value="UBA-like_sf"/>
</dbReference>
<dbReference type="OrthoDB" id="270602at2759"/>
<proteinExistence type="predicted"/>